<proteinExistence type="predicted"/>
<sequence length="41" mass="4430">MSKSTPSSTALPSGLLSDCPPRKLFQIYCASLKASCLELRE</sequence>
<evidence type="ECO:0000313" key="1">
    <source>
        <dbReference type="EMBL" id="JAD41303.1"/>
    </source>
</evidence>
<reference evidence="1" key="1">
    <citation type="submission" date="2014-09" db="EMBL/GenBank/DDBJ databases">
        <authorList>
            <person name="Magalhaes I.L.F."/>
            <person name="Oliveira U."/>
            <person name="Santos F.R."/>
            <person name="Vidigal T.H.D.A."/>
            <person name="Brescovit A.D."/>
            <person name="Santos A.J."/>
        </authorList>
    </citation>
    <scope>NUCLEOTIDE SEQUENCE</scope>
    <source>
        <tissue evidence="1">Shoot tissue taken approximately 20 cm above the soil surface</tissue>
    </source>
</reference>
<protein>
    <submittedName>
        <fullName evidence="1">Uncharacterized protein</fullName>
    </submittedName>
</protein>
<name>A0A0A8ZUE5_ARUDO</name>
<organism evidence="1">
    <name type="scientific">Arundo donax</name>
    <name type="common">Giant reed</name>
    <name type="synonym">Donax arundinaceus</name>
    <dbReference type="NCBI Taxonomy" id="35708"/>
    <lineage>
        <taxon>Eukaryota</taxon>
        <taxon>Viridiplantae</taxon>
        <taxon>Streptophyta</taxon>
        <taxon>Embryophyta</taxon>
        <taxon>Tracheophyta</taxon>
        <taxon>Spermatophyta</taxon>
        <taxon>Magnoliopsida</taxon>
        <taxon>Liliopsida</taxon>
        <taxon>Poales</taxon>
        <taxon>Poaceae</taxon>
        <taxon>PACMAD clade</taxon>
        <taxon>Arundinoideae</taxon>
        <taxon>Arundineae</taxon>
        <taxon>Arundo</taxon>
    </lineage>
</organism>
<accession>A0A0A8ZUE5</accession>
<dbReference type="AlphaFoldDB" id="A0A0A8ZUE5"/>
<dbReference type="EMBL" id="GBRH01256592">
    <property type="protein sequence ID" value="JAD41303.1"/>
    <property type="molecule type" value="Transcribed_RNA"/>
</dbReference>
<reference evidence="1" key="2">
    <citation type="journal article" date="2015" name="Data Brief">
        <title>Shoot transcriptome of the giant reed, Arundo donax.</title>
        <authorList>
            <person name="Barrero R.A."/>
            <person name="Guerrero F.D."/>
            <person name="Moolhuijzen P."/>
            <person name="Goolsby J.A."/>
            <person name="Tidwell J."/>
            <person name="Bellgard S.E."/>
            <person name="Bellgard M.I."/>
        </authorList>
    </citation>
    <scope>NUCLEOTIDE SEQUENCE</scope>
    <source>
        <tissue evidence="1">Shoot tissue taken approximately 20 cm above the soil surface</tissue>
    </source>
</reference>